<accession>A0ABD6DGI3</accession>
<dbReference type="PANTHER" id="PTHR22911">
    <property type="entry name" value="ACYL-MALONYL CONDENSING ENZYME-RELATED"/>
    <property type="match status" value="1"/>
</dbReference>
<dbReference type="InterPro" id="IPR000620">
    <property type="entry name" value="EamA_dom"/>
</dbReference>
<evidence type="ECO:0000313" key="3">
    <source>
        <dbReference type="EMBL" id="MFD1645131.1"/>
    </source>
</evidence>
<organism evidence="3 4">
    <name type="scientific">Haloarchaeobius litoreus</name>
    <dbReference type="NCBI Taxonomy" id="755306"/>
    <lineage>
        <taxon>Archaea</taxon>
        <taxon>Methanobacteriati</taxon>
        <taxon>Methanobacteriota</taxon>
        <taxon>Stenosarchaea group</taxon>
        <taxon>Halobacteria</taxon>
        <taxon>Halobacteriales</taxon>
        <taxon>Halorubellaceae</taxon>
        <taxon>Haloarchaeobius</taxon>
    </lineage>
</organism>
<feature type="transmembrane region" description="Helical" evidence="1">
    <location>
        <begin position="43"/>
        <end position="61"/>
    </location>
</feature>
<feature type="transmembrane region" description="Helical" evidence="1">
    <location>
        <begin position="187"/>
        <end position="208"/>
    </location>
</feature>
<feature type="transmembrane region" description="Helical" evidence="1">
    <location>
        <begin position="275"/>
        <end position="293"/>
    </location>
</feature>
<protein>
    <submittedName>
        <fullName evidence="3">DMT family transporter</fullName>
    </submittedName>
</protein>
<feature type="domain" description="EamA" evidence="2">
    <location>
        <begin position="158"/>
        <end position="292"/>
    </location>
</feature>
<keyword evidence="4" id="KW-1185">Reference proteome</keyword>
<dbReference type="RefSeq" id="WP_256400366.1">
    <property type="nucleotide sequence ID" value="NZ_JANHJR010000002.1"/>
</dbReference>
<dbReference type="InterPro" id="IPR037185">
    <property type="entry name" value="EmrE-like"/>
</dbReference>
<reference evidence="3 4" key="1">
    <citation type="journal article" date="2019" name="Int. J. Syst. Evol. Microbiol.">
        <title>The Global Catalogue of Microorganisms (GCM) 10K type strain sequencing project: providing services to taxonomists for standard genome sequencing and annotation.</title>
        <authorList>
            <consortium name="The Broad Institute Genomics Platform"/>
            <consortium name="The Broad Institute Genome Sequencing Center for Infectious Disease"/>
            <person name="Wu L."/>
            <person name="Ma J."/>
        </authorList>
    </citation>
    <scope>NUCLEOTIDE SEQUENCE [LARGE SCALE GENOMIC DNA]</scope>
    <source>
        <strain evidence="3 4">CGMCC 1.10390</strain>
    </source>
</reference>
<dbReference type="Pfam" id="PF00892">
    <property type="entry name" value="EamA"/>
    <property type="match status" value="2"/>
</dbReference>
<proteinExistence type="predicted"/>
<dbReference type="Gene3D" id="1.10.3730.20">
    <property type="match status" value="1"/>
</dbReference>
<evidence type="ECO:0000256" key="1">
    <source>
        <dbReference type="SAM" id="Phobius"/>
    </source>
</evidence>
<keyword evidence="1" id="KW-0472">Membrane</keyword>
<dbReference type="PANTHER" id="PTHR22911:SF76">
    <property type="entry name" value="EAMA DOMAIN-CONTAINING PROTEIN"/>
    <property type="match status" value="1"/>
</dbReference>
<feature type="transmembrane region" description="Helical" evidence="1">
    <location>
        <begin position="249"/>
        <end position="269"/>
    </location>
</feature>
<keyword evidence="1" id="KW-1133">Transmembrane helix</keyword>
<evidence type="ECO:0000259" key="2">
    <source>
        <dbReference type="Pfam" id="PF00892"/>
    </source>
</evidence>
<feature type="transmembrane region" description="Helical" evidence="1">
    <location>
        <begin position="99"/>
        <end position="121"/>
    </location>
</feature>
<dbReference type="SUPFAM" id="SSF103481">
    <property type="entry name" value="Multidrug resistance efflux transporter EmrE"/>
    <property type="match status" value="2"/>
</dbReference>
<feature type="transmembrane region" description="Helical" evidence="1">
    <location>
        <begin position="220"/>
        <end position="242"/>
    </location>
</feature>
<feature type="transmembrane region" description="Helical" evidence="1">
    <location>
        <begin position="73"/>
        <end position="93"/>
    </location>
</feature>
<sequence>MSVAARQYVESRPVVGLAVAVAAVSTSAPLVELSAAPSSVKAFYRVLFMTCLVAPVALRQSPGDFRRITSRDLGIAVVAGVALAAHFALWFASIDLTTIAASATLVQTQPLFVAVGAWLFLRDRVTRRTVVGIVVAVFGAALIGLDAGESATATDPLLGNVLAVVAAAMAAGYVLAGRSLRQRIRLFPYVTVVYGACTVVLFVTVLVEGHALFDYPPREYALFLAMAVGPGIFGHTVINWLLERVESAVVSVSLLGEPLGSALLALALFAEVPGVLTVAGGAVALVGIGITVWTRERDAADESATG</sequence>
<evidence type="ECO:0000313" key="4">
    <source>
        <dbReference type="Proteomes" id="UP001597034"/>
    </source>
</evidence>
<feature type="transmembrane region" description="Helical" evidence="1">
    <location>
        <begin position="128"/>
        <end position="145"/>
    </location>
</feature>
<comment type="caution">
    <text evidence="3">The sequence shown here is derived from an EMBL/GenBank/DDBJ whole genome shotgun (WGS) entry which is preliminary data.</text>
</comment>
<dbReference type="EMBL" id="JBHUDO010000001">
    <property type="protein sequence ID" value="MFD1645131.1"/>
    <property type="molecule type" value="Genomic_DNA"/>
</dbReference>
<keyword evidence="1" id="KW-0812">Transmembrane</keyword>
<name>A0ABD6DGI3_9EURY</name>
<dbReference type="Proteomes" id="UP001597034">
    <property type="component" value="Unassembled WGS sequence"/>
</dbReference>
<gene>
    <name evidence="3" type="ORF">ACFSBL_05490</name>
</gene>
<feature type="domain" description="EamA" evidence="2">
    <location>
        <begin position="20"/>
        <end position="144"/>
    </location>
</feature>
<feature type="transmembrane region" description="Helical" evidence="1">
    <location>
        <begin position="157"/>
        <end position="175"/>
    </location>
</feature>
<dbReference type="AlphaFoldDB" id="A0ABD6DGI3"/>